<gene>
    <name evidence="2" type="primary">mobC</name>
    <name evidence="1" type="ORF">ERS852411_00524</name>
    <name evidence="2" type="ORF">GKE97_20695</name>
</gene>
<sequence length="106" mass="12087">MHQLHVMLSEKDYAHLKEQQRRSGLSASALIRSLLADLEIKERPTEMVMQVCRELNAIGNNLNQLAWAANQGAPISVEQLAAIKQTLEQLWHWAKFDSELAEVPRK</sequence>
<dbReference type="EMBL" id="WKPR01000029">
    <property type="protein sequence ID" value="MSB21901.1"/>
    <property type="molecule type" value="Genomic_DNA"/>
</dbReference>
<dbReference type="RefSeq" id="WP_009260861.1">
    <property type="nucleotide sequence ID" value="NZ_JADMVA010000003.1"/>
</dbReference>
<evidence type="ECO:0000313" key="2">
    <source>
        <dbReference type="EMBL" id="MSB21901.1"/>
    </source>
</evidence>
<name>A0A173ZYD5_FLAPL</name>
<protein>
    <submittedName>
        <fullName evidence="1">Bacterial mobilisation protein (MobC)</fullName>
    </submittedName>
    <submittedName>
        <fullName evidence="2">Plasmid mobilization relaxosome protein MobC</fullName>
    </submittedName>
</protein>
<evidence type="ECO:0000313" key="4">
    <source>
        <dbReference type="Proteomes" id="UP000434475"/>
    </source>
</evidence>
<dbReference type="AlphaFoldDB" id="A0A173ZYD5"/>
<accession>A0A173ZYD5</accession>
<dbReference type="EMBL" id="CYZT01000018">
    <property type="protein sequence ID" value="CUN81301.1"/>
    <property type="molecule type" value="Genomic_DNA"/>
</dbReference>
<reference evidence="1 3" key="1">
    <citation type="submission" date="2015-09" db="EMBL/GenBank/DDBJ databases">
        <authorList>
            <consortium name="Pathogen Informatics"/>
        </authorList>
    </citation>
    <scope>NUCLEOTIDE SEQUENCE [LARGE SCALE GENOMIC DNA]</scope>
    <source>
        <strain evidence="1 3">2789STDY5608854</strain>
    </source>
</reference>
<reference evidence="2 4" key="2">
    <citation type="journal article" date="2019" name="Nat. Med.">
        <title>A library of human gut bacterial isolates paired with longitudinal multiomics data enables mechanistic microbiome research.</title>
        <authorList>
            <person name="Poyet M."/>
            <person name="Groussin M."/>
            <person name="Gibbons S.M."/>
            <person name="Avila-Pacheco J."/>
            <person name="Jiang X."/>
            <person name="Kearney S.M."/>
            <person name="Perrotta A.R."/>
            <person name="Berdy B."/>
            <person name="Zhao S."/>
            <person name="Lieberman T.D."/>
            <person name="Swanson P.K."/>
            <person name="Smith M."/>
            <person name="Roesemann S."/>
            <person name="Alexander J.E."/>
            <person name="Rich S.A."/>
            <person name="Livny J."/>
            <person name="Vlamakis H."/>
            <person name="Clish C."/>
            <person name="Bullock K."/>
            <person name="Deik A."/>
            <person name="Scott J."/>
            <person name="Pierce K.A."/>
            <person name="Xavier R.J."/>
            <person name="Alm E.J."/>
        </authorList>
    </citation>
    <scope>NUCLEOTIDE SEQUENCE [LARGE SCALE GENOMIC DNA]</scope>
    <source>
        <strain evidence="2 4">BIOML-A2</strain>
    </source>
</reference>
<evidence type="ECO:0000313" key="3">
    <source>
        <dbReference type="Proteomes" id="UP000095746"/>
    </source>
</evidence>
<dbReference type="Pfam" id="PF21983">
    <property type="entry name" value="NikA-like"/>
    <property type="match status" value="1"/>
</dbReference>
<dbReference type="Proteomes" id="UP000095746">
    <property type="component" value="Unassembled WGS sequence"/>
</dbReference>
<dbReference type="InterPro" id="IPR053842">
    <property type="entry name" value="NikA-like"/>
</dbReference>
<dbReference type="Proteomes" id="UP000434475">
    <property type="component" value="Unassembled WGS sequence"/>
</dbReference>
<organism evidence="1 3">
    <name type="scientific">Flavonifractor plautii</name>
    <name type="common">Fusobacterium plautii</name>
    <dbReference type="NCBI Taxonomy" id="292800"/>
    <lineage>
        <taxon>Bacteria</taxon>
        <taxon>Bacillati</taxon>
        <taxon>Bacillota</taxon>
        <taxon>Clostridia</taxon>
        <taxon>Eubacteriales</taxon>
        <taxon>Oscillospiraceae</taxon>
        <taxon>Flavonifractor</taxon>
    </lineage>
</organism>
<evidence type="ECO:0000313" key="1">
    <source>
        <dbReference type="EMBL" id="CUN81301.1"/>
    </source>
</evidence>
<proteinExistence type="predicted"/>